<dbReference type="InterPro" id="IPR032534">
    <property type="entry name" value="EcxA_zinc-bd"/>
</dbReference>
<evidence type="ECO:0000259" key="1">
    <source>
        <dbReference type="Pfam" id="PF16313"/>
    </source>
</evidence>
<sequence>MLKIIGGRYIDNPEFGEDLILYKPVPGERQLEALKFIEENLMVEPTWLYRQDIMDKTRIDYSYYVLNFVSTTLGKLFTKASEVLKTEELSEAPFSYDLIIETMYKSIFESKCSKRGLTRYERMIQNEFITKLTIFGENQTSNGNGTGVLYKRVISDVKSICKSQIEKYPGTLEASHYQGIINYITIWENGKQSSILNNLQ</sequence>
<dbReference type="AlphaFoldDB" id="A0A645HFQ0"/>
<gene>
    <name evidence="2" type="ORF">SDC9_184913</name>
</gene>
<evidence type="ECO:0000313" key="2">
    <source>
        <dbReference type="EMBL" id="MPN37396.1"/>
    </source>
</evidence>
<comment type="caution">
    <text evidence="2">The sequence shown here is derived from an EMBL/GenBank/DDBJ whole genome shotgun (WGS) entry which is preliminary data.</text>
</comment>
<accession>A0A645HFQ0</accession>
<name>A0A645HFQ0_9ZZZZ</name>
<dbReference type="Pfam" id="PF16313">
    <property type="entry name" value="DUF4953"/>
    <property type="match status" value="1"/>
</dbReference>
<feature type="domain" description="EcxA zinc-binding" evidence="1">
    <location>
        <begin position="2"/>
        <end position="110"/>
    </location>
</feature>
<organism evidence="2">
    <name type="scientific">bioreactor metagenome</name>
    <dbReference type="NCBI Taxonomy" id="1076179"/>
    <lineage>
        <taxon>unclassified sequences</taxon>
        <taxon>metagenomes</taxon>
        <taxon>ecological metagenomes</taxon>
    </lineage>
</organism>
<reference evidence="2" key="1">
    <citation type="submission" date="2019-08" db="EMBL/GenBank/DDBJ databases">
        <authorList>
            <person name="Kucharzyk K."/>
            <person name="Murdoch R.W."/>
            <person name="Higgins S."/>
            <person name="Loffler F."/>
        </authorList>
    </citation>
    <scope>NUCLEOTIDE SEQUENCE</scope>
</reference>
<dbReference type="EMBL" id="VSSQ01092029">
    <property type="protein sequence ID" value="MPN37396.1"/>
    <property type="molecule type" value="Genomic_DNA"/>
</dbReference>
<protein>
    <recommendedName>
        <fullName evidence="1">EcxA zinc-binding domain-containing protein</fullName>
    </recommendedName>
</protein>
<proteinExistence type="predicted"/>